<dbReference type="Gene3D" id="4.10.280.10">
    <property type="entry name" value="Helix-loop-helix DNA-binding domain"/>
    <property type="match status" value="1"/>
</dbReference>
<dbReference type="SMART" id="SM00353">
    <property type="entry name" value="HLH"/>
    <property type="match status" value="1"/>
</dbReference>
<proteinExistence type="predicted"/>
<organism evidence="1 2">
    <name type="scientific">Hibiscus sabdariffa</name>
    <name type="common">roselle</name>
    <dbReference type="NCBI Taxonomy" id="183260"/>
    <lineage>
        <taxon>Eukaryota</taxon>
        <taxon>Viridiplantae</taxon>
        <taxon>Streptophyta</taxon>
        <taxon>Embryophyta</taxon>
        <taxon>Tracheophyta</taxon>
        <taxon>Spermatophyta</taxon>
        <taxon>Magnoliopsida</taxon>
        <taxon>eudicotyledons</taxon>
        <taxon>Gunneridae</taxon>
        <taxon>Pentapetalae</taxon>
        <taxon>rosids</taxon>
        <taxon>malvids</taxon>
        <taxon>Malvales</taxon>
        <taxon>Malvaceae</taxon>
        <taxon>Malvoideae</taxon>
        <taxon>Hibiscus</taxon>
    </lineage>
</organism>
<dbReference type="PANTHER" id="PTHR46807:SF3">
    <property type="entry name" value="BHLH DOMAIN-CONTAINING PROTEIN"/>
    <property type="match status" value="1"/>
</dbReference>
<evidence type="ECO:0000313" key="2">
    <source>
        <dbReference type="Proteomes" id="UP001472677"/>
    </source>
</evidence>
<dbReference type="InterPro" id="IPR036638">
    <property type="entry name" value="HLH_DNA-bd_sf"/>
</dbReference>
<gene>
    <name evidence="1" type="ORF">V6N12_055381</name>
</gene>
<name>A0ABR2AVW8_9ROSI</name>
<dbReference type="CDD" id="cd11445">
    <property type="entry name" value="bHLH_AtPIF_like"/>
    <property type="match status" value="1"/>
</dbReference>
<dbReference type="InterPro" id="IPR044273">
    <property type="entry name" value="PIF3-like"/>
</dbReference>
<sequence>MTGHLPNSPSMRDPDFMELVWENGEVVIRGLSSSKITRRKTSPFSSRRYLSGSRDGAADSTFEDPISGLSSAVLGSDKQLVDSSNIVSVNNKLKQSDVPKLIVDQDHQVPDSFLKQDMGSKEKESRLNEEKDMVNFSMFLSSGATRATSCSQGLAAGVEDLRGNNVKPLPPAKKMKSPRKESHPDDQSKAAPNLRLPNEVHEPSSTKGNPEKMVASSSLCSRGASNCPAYPLKRRYQDTDFSDNTEMEESEGTRGSKGAKGKKKTEVHSLSERKRRDKINKKMRALKELIPNCTKVDKASMLDEAIEYLKTLQLQVQMMSMGNGVYMPPMMFLSPSTLQHINAQHLGGYSPMAVGMGMGMQMGLGCGAPPLMPGAAPLTGIPEATLNMLGLRSMSHSPFVSPAGSFIPQLVQPPGAGVSQSAPAKAAQLGLPGGSNPTQ</sequence>
<dbReference type="EMBL" id="JBBPBM010000272">
    <property type="protein sequence ID" value="KAK8498286.1"/>
    <property type="molecule type" value="Genomic_DNA"/>
</dbReference>
<accession>A0ABR2AVW8</accession>
<evidence type="ECO:0000313" key="1">
    <source>
        <dbReference type="EMBL" id="KAK8498286.1"/>
    </source>
</evidence>
<dbReference type="InterPro" id="IPR011598">
    <property type="entry name" value="bHLH_dom"/>
</dbReference>
<dbReference type="PROSITE" id="PS50888">
    <property type="entry name" value="BHLH"/>
    <property type="match status" value="1"/>
</dbReference>
<dbReference type="InterPro" id="IPR047265">
    <property type="entry name" value="PIF1-like_bHLH"/>
</dbReference>
<protein>
    <submittedName>
        <fullName evidence="1">Uncharacterized protein</fullName>
    </submittedName>
</protein>
<dbReference type="Proteomes" id="UP001472677">
    <property type="component" value="Unassembled WGS sequence"/>
</dbReference>
<dbReference type="Pfam" id="PF00010">
    <property type="entry name" value="HLH"/>
    <property type="match status" value="1"/>
</dbReference>
<dbReference type="PANTHER" id="PTHR46807">
    <property type="entry name" value="TRANSCRIPTION FACTOR PIF3"/>
    <property type="match status" value="1"/>
</dbReference>
<reference evidence="1 2" key="1">
    <citation type="journal article" date="2024" name="G3 (Bethesda)">
        <title>Genome assembly of Hibiscus sabdariffa L. provides insights into metabolisms of medicinal natural products.</title>
        <authorList>
            <person name="Kim T."/>
        </authorList>
    </citation>
    <scope>NUCLEOTIDE SEQUENCE [LARGE SCALE GENOMIC DNA]</scope>
    <source>
        <strain evidence="1">TK-2024</strain>
        <tissue evidence="1">Old leaves</tissue>
    </source>
</reference>
<keyword evidence="2" id="KW-1185">Reference proteome</keyword>
<comment type="caution">
    <text evidence="1">The sequence shown here is derived from an EMBL/GenBank/DDBJ whole genome shotgun (WGS) entry which is preliminary data.</text>
</comment>
<dbReference type="SUPFAM" id="SSF47459">
    <property type="entry name" value="HLH, helix-loop-helix DNA-binding domain"/>
    <property type="match status" value="1"/>
</dbReference>